<organism evidence="2 3">
    <name type="scientific">Nitrosococcus oceani C-27</name>
    <dbReference type="NCBI Taxonomy" id="314279"/>
    <lineage>
        <taxon>Bacteria</taxon>
        <taxon>Pseudomonadati</taxon>
        <taxon>Pseudomonadota</taxon>
        <taxon>Gammaproteobacteria</taxon>
        <taxon>Chromatiales</taxon>
        <taxon>Chromatiaceae</taxon>
        <taxon>Nitrosococcus</taxon>
    </lineage>
</organism>
<dbReference type="Proteomes" id="UP000028839">
    <property type="component" value="Unassembled WGS sequence"/>
</dbReference>
<reference evidence="2 3" key="1">
    <citation type="submission" date="2014-07" db="EMBL/GenBank/DDBJ databases">
        <title>Comparative analysis of Nitrosococcus oceani genome inventories of strains from Pacific and Atlantic gyres.</title>
        <authorList>
            <person name="Lim C.K."/>
            <person name="Wang L."/>
            <person name="Sayavedra-Soto L.A."/>
            <person name="Klotz M.G."/>
        </authorList>
    </citation>
    <scope>NUCLEOTIDE SEQUENCE [LARGE SCALE GENOMIC DNA]</scope>
    <source>
        <strain evidence="2 3">C-27</strain>
    </source>
</reference>
<proteinExistence type="predicted"/>
<name>A0A0E2ZAU9_9GAMM</name>
<evidence type="ECO:0000313" key="2">
    <source>
        <dbReference type="EMBL" id="KFI20900.1"/>
    </source>
</evidence>
<evidence type="ECO:0000259" key="1">
    <source>
        <dbReference type="Pfam" id="PF10006"/>
    </source>
</evidence>
<protein>
    <submittedName>
        <fullName evidence="2">Hemerythrin</fullName>
    </submittedName>
</protein>
<comment type="caution">
    <text evidence="2">The sequence shown here is derived from an EMBL/GenBank/DDBJ whole genome shotgun (WGS) entry which is preliminary data.</text>
</comment>
<sequence>MNQQTFRANIDVRSIRPQERHPLIFRTFYELEPGEALLLTNDHDPKPLYYQFQQEQGENFNWQYLEEGPEIWQVQISKLG</sequence>
<dbReference type="HOGENOM" id="CLU_146484_3_0_6"/>
<feature type="domain" description="DUF2249" evidence="1">
    <location>
        <begin position="10"/>
        <end position="78"/>
    </location>
</feature>
<accession>A0A0E2ZAU9</accession>
<dbReference type="EMBL" id="JPGN01000005">
    <property type="protein sequence ID" value="KFI20900.1"/>
    <property type="molecule type" value="Genomic_DNA"/>
</dbReference>
<gene>
    <name evidence="2" type="ORF">IB75_00560</name>
</gene>
<dbReference type="InterPro" id="IPR018720">
    <property type="entry name" value="DUF2249"/>
</dbReference>
<dbReference type="AlphaFoldDB" id="A0A0E2ZAU9"/>
<dbReference type="OrthoDB" id="8451629at2"/>
<evidence type="ECO:0000313" key="3">
    <source>
        <dbReference type="Proteomes" id="UP000028839"/>
    </source>
</evidence>
<dbReference type="Pfam" id="PF10006">
    <property type="entry name" value="DUF2249"/>
    <property type="match status" value="1"/>
</dbReference>